<dbReference type="InterPro" id="IPR027417">
    <property type="entry name" value="P-loop_NTPase"/>
</dbReference>
<dbReference type="InterPro" id="IPR050130">
    <property type="entry name" value="ClpA_ClpB"/>
</dbReference>
<accession>A0A450SVC2</accession>
<dbReference type="InterPro" id="IPR001270">
    <property type="entry name" value="ClpA/B"/>
</dbReference>
<dbReference type="SMART" id="SM00382">
    <property type="entry name" value="AAA"/>
    <property type="match status" value="2"/>
</dbReference>
<organism evidence="4">
    <name type="scientific">Candidatus Kentrum sp. DK</name>
    <dbReference type="NCBI Taxonomy" id="2126562"/>
    <lineage>
        <taxon>Bacteria</taxon>
        <taxon>Pseudomonadati</taxon>
        <taxon>Pseudomonadota</taxon>
        <taxon>Gammaproteobacteria</taxon>
        <taxon>Candidatus Kentrum</taxon>
    </lineage>
</organism>
<dbReference type="Pfam" id="PF07724">
    <property type="entry name" value="AAA_2"/>
    <property type="match status" value="2"/>
</dbReference>
<evidence type="ECO:0000313" key="4">
    <source>
        <dbReference type="EMBL" id="VFJ57909.1"/>
    </source>
</evidence>
<evidence type="ECO:0000259" key="3">
    <source>
        <dbReference type="SMART" id="SM00382"/>
    </source>
</evidence>
<feature type="domain" description="AAA+ ATPase" evidence="3">
    <location>
        <begin position="341"/>
        <end position="479"/>
    </location>
</feature>
<keyword evidence="2" id="KW-0067">ATP-binding</keyword>
<dbReference type="SUPFAM" id="SSF140990">
    <property type="entry name" value="FtsH protease domain-like"/>
    <property type="match status" value="1"/>
</dbReference>
<proteinExistence type="predicted"/>
<dbReference type="Pfam" id="PF01434">
    <property type="entry name" value="Peptidase_M41"/>
    <property type="match status" value="1"/>
</dbReference>
<dbReference type="GO" id="GO:0004176">
    <property type="term" value="F:ATP-dependent peptidase activity"/>
    <property type="evidence" value="ECO:0007669"/>
    <property type="project" value="InterPro"/>
</dbReference>
<protein>
    <submittedName>
        <fullName evidence="4">AAA domain (Cdc48 subfamily)</fullName>
    </submittedName>
</protein>
<dbReference type="Gene3D" id="3.40.50.300">
    <property type="entry name" value="P-loop containing nucleotide triphosphate hydrolases"/>
    <property type="match status" value="2"/>
</dbReference>
<name>A0A450SVC2_9GAMM</name>
<dbReference type="PRINTS" id="PR00300">
    <property type="entry name" value="CLPPROTEASEA"/>
</dbReference>
<dbReference type="AlphaFoldDB" id="A0A450SVC2"/>
<evidence type="ECO:0000256" key="1">
    <source>
        <dbReference type="ARBA" id="ARBA00022741"/>
    </source>
</evidence>
<dbReference type="InterPro" id="IPR000642">
    <property type="entry name" value="Peptidase_M41"/>
</dbReference>
<dbReference type="InterPro" id="IPR003959">
    <property type="entry name" value="ATPase_AAA_core"/>
</dbReference>
<dbReference type="GO" id="GO:0034605">
    <property type="term" value="P:cellular response to heat"/>
    <property type="evidence" value="ECO:0007669"/>
    <property type="project" value="TreeGrafter"/>
</dbReference>
<dbReference type="SUPFAM" id="SSF52540">
    <property type="entry name" value="P-loop containing nucleoside triphosphate hydrolases"/>
    <property type="match status" value="2"/>
</dbReference>
<evidence type="ECO:0000256" key="2">
    <source>
        <dbReference type="ARBA" id="ARBA00022840"/>
    </source>
</evidence>
<dbReference type="GO" id="GO:0004222">
    <property type="term" value="F:metalloendopeptidase activity"/>
    <property type="evidence" value="ECO:0007669"/>
    <property type="project" value="InterPro"/>
</dbReference>
<dbReference type="EMBL" id="CAADEY010000062">
    <property type="protein sequence ID" value="VFJ57909.1"/>
    <property type="molecule type" value="Genomic_DNA"/>
</dbReference>
<reference evidence="4" key="1">
    <citation type="submission" date="2019-02" db="EMBL/GenBank/DDBJ databases">
        <authorList>
            <person name="Gruber-Vodicka R. H."/>
            <person name="Seah K. B. B."/>
        </authorList>
    </citation>
    <scope>NUCLEOTIDE SEQUENCE</scope>
    <source>
        <strain evidence="4">BECK_DK161</strain>
    </source>
</reference>
<feature type="domain" description="AAA+ ATPase" evidence="3">
    <location>
        <begin position="673"/>
        <end position="835"/>
    </location>
</feature>
<sequence>MDRLPPHRFLSRLEEQVHAGFRQVLLYGHVEDEYYLSEPEKTFLDLHRSLLWYFLTRAAPSPATPLILFYGGQNKDRNRSLYSLRPVFADGLFPSPYPGSQWPSGTAMQSRAAGIVGQQIANDTGNSFAEYLSLEEWLSAIYALLRQDNTPVFVVFENVETYWRRPDVNQERHNDFDNYLSLYRQLLRREDCPHLVLLTSTVQDTSVFHLAPDQMGRIFIPYPTPREAETIYSREDSALGEKDELIREFCTLPLRRTRAIYRKYRETNPTAPMTLWRFRQYARGLDENAWEACLQDKKLEDIGDRIIGQDRALRQLGRFFNEVRQEIAYRRRSGRSNRRLLGFRVLAGPTGVGKTEFFRQFSLVCATHGIPSRIFNCTEYTESHSVSRFTGSPPGYAGSSEGELGRHLLENPVSILLFDEWEKAHLNVQLVFLKILEGELTLGSGQQVDLSDVLIFFTSNAGAAFLRPLPEDIPENQRHTLEQENLNTVLSALRNRGVPPELEGRLRGGITVFDLLTDTDARTIVGKKLEALTGEFETSHACRVRLNGSVTGFLLNRFQLERRSGARAIEKSINALRGAIIAELDEERREKLTVWYGQGDEAVFIDPGKAIYRQKDLSDLWRYALENCLHQDDTGETPLASAFQGLVGQTHVKELIQRRLESALHKPVTNGRAPLFFVFGGPTGVGKTETFQILSDLLSRYYIKKCPIVFSMTEYLNESDKNKLIGSPPGYAGSDTGFLGEFLLNNSHAVICFDEFEKCHISIKLLFLKLLEGELLLGSGDRVDLSHVLFIFTTNAGNRNFEPHRGKEDASLAQNTAAIIESLKGDHAVPDELIGRIKAHIIPFHPIGEAEAREIIGRGLQTYGERYEIHESVSTFLLDGFRRQPDYGARDLVNNIDSLLGHVATGPSTDEQRIRLWMDKKGQLNTGSPVRDAYTRVPLYSPEEEYRIGVHEAGHALCAATLLGADRVGDISISTAMKNDAPGVTRLNPQSGLLTRDTLSSQICILLGGRMAESICFSGNTSVGCSHDLTEANKRARAMVCELGMTANTDLPPIEVKALADGHIPTEYYGEMLRILSEADARAREIIEFRRVLLDQIATVLVKDGVLSGGGFVELWHQPS</sequence>
<dbReference type="GO" id="GO:0016887">
    <property type="term" value="F:ATP hydrolysis activity"/>
    <property type="evidence" value="ECO:0007669"/>
    <property type="project" value="InterPro"/>
</dbReference>
<dbReference type="PANTHER" id="PTHR11638:SF18">
    <property type="entry name" value="HEAT SHOCK PROTEIN 104"/>
    <property type="match status" value="1"/>
</dbReference>
<dbReference type="GO" id="GO:0005524">
    <property type="term" value="F:ATP binding"/>
    <property type="evidence" value="ECO:0007669"/>
    <property type="project" value="UniProtKB-KW"/>
</dbReference>
<gene>
    <name evidence="4" type="ORF">BECKDK2373C_GA0170839_10629</name>
</gene>
<dbReference type="Gene3D" id="1.20.58.760">
    <property type="entry name" value="Peptidase M41"/>
    <property type="match status" value="1"/>
</dbReference>
<dbReference type="InterPro" id="IPR037219">
    <property type="entry name" value="Peptidase_M41-like"/>
</dbReference>
<dbReference type="InterPro" id="IPR003593">
    <property type="entry name" value="AAA+_ATPase"/>
</dbReference>
<keyword evidence="1" id="KW-0547">Nucleotide-binding</keyword>
<dbReference type="GO" id="GO:0006508">
    <property type="term" value="P:proteolysis"/>
    <property type="evidence" value="ECO:0007669"/>
    <property type="project" value="InterPro"/>
</dbReference>
<dbReference type="PANTHER" id="PTHR11638">
    <property type="entry name" value="ATP-DEPENDENT CLP PROTEASE"/>
    <property type="match status" value="1"/>
</dbReference>
<dbReference type="GO" id="GO:0005737">
    <property type="term" value="C:cytoplasm"/>
    <property type="evidence" value="ECO:0007669"/>
    <property type="project" value="TreeGrafter"/>
</dbReference>